<proteinExistence type="predicted"/>
<dbReference type="Gene3D" id="2.60.40.640">
    <property type="match status" value="1"/>
</dbReference>
<sequence>MDSKEAPCLQILLDYTAANPDPEHAVWKPADTLSGRIELSNNDYLVIEEMTVCFEGVSRNWILEAIFIEGKPKLTKAEHKFHSQAQDIFLTNISQRVSPAGDFIYEAPFHFLISRVLAKPDPYSPQQCLQLPPSLEHGNPVIDESTGKRFAQPNIAYYLRVTVSIKAGGEEEDSSSKTLESSLPVTVTPYTEEFPPTETKDFPFEFKEQESKALRRSLTGSSLGVMKLSMHEPPALTYNLGCTRSSTEAQLKLEFEPASSCDAHQSLQGLSFTIRSWIRVKTFYSVKSFPKLPSQSMMSLRGTLRLRDEALKLETRTILDASWGYTFDSGSSSKDTCPDLTFQMVTSGGEPVDRDTLQRQLQPSTTDPPTGRWTTILGLPIKVDTRLLPTFCSSIVARLYTVQLRIKVKGVRQEHFKLEVPLQVIHSSLDRHQSATAGPVREDQRFPGFRRASAASCFSEESMVKQSYSLLELAEEFQESEHDDPPPHYRR</sequence>
<dbReference type="EMBL" id="KZ679007">
    <property type="protein sequence ID" value="PSS25898.1"/>
    <property type="molecule type" value="Genomic_DNA"/>
</dbReference>
<evidence type="ECO:0000313" key="2">
    <source>
        <dbReference type="Proteomes" id="UP000241818"/>
    </source>
</evidence>
<dbReference type="GeneID" id="36571576"/>
<reference evidence="1 2" key="1">
    <citation type="journal article" date="2018" name="New Phytol.">
        <title>Comparative genomics and transcriptomics depict ericoid mycorrhizal fungi as versatile saprotrophs and plant mutualists.</title>
        <authorList>
            <person name="Martino E."/>
            <person name="Morin E."/>
            <person name="Grelet G.A."/>
            <person name="Kuo A."/>
            <person name="Kohler A."/>
            <person name="Daghino S."/>
            <person name="Barry K.W."/>
            <person name="Cichocki N."/>
            <person name="Clum A."/>
            <person name="Dockter R.B."/>
            <person name="Hainaut M."/>
            <person name="Kuo R.C."/>
            <person name="LaButti K."/>
            <person name="Lindahl B.D."/>
            <person name="Lindquist E.A."/>
            <person name="Lipzen A."/>
            <person name="Khouja H.R."/>
            <person name="Magnuson J."/>
            <person name="Murat C."/>
            <person name="Ohm R.A."/>
            <person name="Singer S.W."/>
            <person name="Spatafora J.W."/>
            <person name="Wang M."/>
            <person name="Veneault-Fourrey C."/>
            <person name="Henrissat B."/>
            <person name="Grigoriev I.V."/>
            <person name="Martin F.M."/>
            <person name="Perotto S."/>
        </authorList>
    </citation>
    <scope>NUCLEOTIDE SEQUENCE [LARGE SCALE GENOMIC DNA]</scope>
    <source>
        <strain evidence="1 2">ATCC 22711</strain>
    </source>
</reference>
<name>A0A2T3BC77_AMORE</name>
<protein>
    <recommendedName>
        <fullName evidence="3">Arrestin-like N-terminal domain-containing protein</fullName>
    </recommendedName>
</protein>
<keyword evidence="2" id="KW-1185">Reference proteome</keyword>
<dbReference type="RefSeq" id="XP_024724497.1">
    <property type="nucleotide sequence ID" value="XM_024863495.1"/>
</dbReference>
<dbReference type="OrthoDB" id="3557136at2759"/>
<organism evidence="1 2">
    <name type="scientific">Amorphotheca resinae ATCC 22711</name>
    <dbReference type="NCBI Taxonomy" id="857342"/>
    <lineage>
        <taxon>Eukaryota</taxon>
        <taxon>Fungi</taxon>
        <taxon>Dikarya</taxon>
        <taxon>Ascomycota</taxon>
        <taxon>Pezizomycotina</taxon>
        <taxon>Leotiomycetes</taxon>
        <taxon>Helotiales</taxon>
        <taxon>Amorphothecaceae</taxon>
        <taxon>Amorphotheca</taxon>
    </lineage>
</organism>
<evidence type="ECO:0008006" key="3">
    <source>
        <dbReference type="Google" id="ProtNLM"/>
    </source>
</evidence>
<accession>A0A2T3BC77</accession>
<dbReference type="Proteomes" id="UP000241818">
    <property type="component" value="Unassembled WGS sequence"/>
</dbReference>
<gene>
    <name evidence="1" type="ORF">M430DRAFT_16607</name>
</gene>
<dbReference type="InterPro" id="IPR014752">
    <property type="entry name" value="Arrestin-like_C"/>
</dbReference>
<evidence type="ECO:0000313" key="1">
    <source>
        <dbReference type="EMBL" id="PSS25898.1"/>
    </source>
</evidence>
<dbReference type="AlphaFoldDB" id="A0A2T3BC77"/>
<dbReference type="InParanoid" id="A0A2T3BC77"/>